<dbReference type="EMBL" id="JACHYB010000001">
    <property type="protein sequence ID" value="MBB3187035.1"/>
    <property type="molecule type" value="Genomic_DNA"/>
</dbReference>
<organism evidence="4 5">
    <name type="scientific">Microbacter margulisiae</name>
    <dbReference type="NCBI Taxonomy" id="1350067"/>
    <lineage>
        <taxon>Bacteria</taxon>
        <taxon>Pseudomonadati</taxon>
        <taxon>Bacteroidota</taxon>
        <taxon>Bacteroidia</taxon>
        <taxon>Bacteroidales</taxon>
        <taxon>Porphyromonadaceae</taxon>
        <taxon>Microbacter</taxon>
    </lineage>
</organism>
<dbReference type="InterPro" id="IPR050698">
    <property type="entry name" value="MBL"/>
</dbReference>
<dbReference type="GO" id="GO:0004521">
    <property type="term" value="F:RNA endonuclease activity"/>
    <property type="evidence" value="ECO:0007669"/>
    <property type="project" value="TreeGrafter"/>
</dbReference>
<evidence type="ECO:0000259" key="2">
    <source>
        <dbReference type="SMART" id="SM00849"/>
    </source>
</evidence>
<dbReference type="InterPro" id="IPR036866">
    <property type="entry name" value="RibonucZ/Hydroxyglut_hydro"/>
</dbReference>
<dbReference type="InterPro" id="IPR001279">
    <property type="entry name" value="Metallo-B-lactamas"/>
</dbReference>
<dbReference type="Gene3D" id="3.40.50.10890">
    <property type="match status" value="1"/>
</dbReference>
<sequence>MKIQFFGAAREVTGSKHLITTEDGKRILLDCGMFQGKGLETDAMNRDLGFDPATIDHIILSHAHIDHSGLIPYAYKLGFRGSVICTNATRDLCSIMLADSAHIQELDVKWFNKKRARQELPPVAPIYDQTDAEKCMELFIGVARDRRFYINDKINVKFTNTGHLLGGSVVNLEIKENGEKIHIAYTGDIGRPHNRILRAPDPFPQCDYLITESTYGDRLHPAEHDTANELLRVIKETCVERGGKLIIPSFAIGRTQEIVYMLNKFYNEGKLPKIDIYVDSPLAVNATDIYRLHPECMNEDVKHTIAFDPDPFGFNGLHYIKNVEESKKLNDYQKPCVIISASGMMEAGRIKHHVANNIEDERNTILIVGYCTPSSLGARIQTGVKEISIFGEKHPIKAHIEKIESLSGHGDYNEMKEFLGCQDPQKIRKTFLVHGEFQTQEFYAKELEKIGFHDIEIPEKGEPFVIH</sequence>
<accession>A0A7W5DQS7</accession>
<dbReference type="SUPFAM" id="SSF56281">
    <property type="entry name" value="Metallo-hydrolase/oxidoreductase"/>
    <property type="match status" value="1"/>
</dbReference>
<dbReference type="InterPro" id="IPR011108">
    <property type="entry name" value="RMMBL"/>
</dbReference>
<gene>
    <name evidence="4" type="ORF">FHX64_001198</name>
</gene>
<dbReference type="RefSeq" id="WP_183412849.1">
    <property type="nucleotide sequence ID" value="NZ_JACHYB010000001.1"/>
</dbReference>
<protein>
    <submittedName>
        <fullName evidence="4">Metallo-beta-lactamase family protein</fullName>
    </submittedName>
</protein>
<evidence type="ECO:0000259" key="3">
    <source>
        <dbReference type="SMART" id="SM01027"/>
    </source>
</evidence>
<dbReference type="SMART" id="SM01027">
    <property type="entry name" value="Beta-Casp"/>
    <property type="match status" value="1"/>
</dbReference>
<proteinExistence type="predicted"/>
<dbReference type="Proteomes" id="UP000544222">
    <property type="component" value="Unassembled WGS sequence"/>
</dbReference>
<evidence type="ECO:0000313" key="4">
    <source>
        <dbReference type="EMBL" id="MBB3187035.1"/>
    </source>
</evidence>
<feature type="domain" description="Beta-Casp" evidence="3">
    <location>
        <begin position="255"/>
        <end position="380"/>
    </location>
</feature>
<reference evidence="4 5" key="1">
    <citation type="submission" date="2020-08" db="EMBL/GenBank/DDBJ databases">
        <title>Genomic Encyclopedia of Type Strains, Phase IV (KMG-IV): sequencing the most valuable type-strain genomes for metagenomic binning, comparative biology and taxonomic classification.</title>
        <authorList>
            <person name="Goeker M."/>
        </authorList>
    </citation>
    <scope>NUCLEOTIDE SEQUENCE [LARGE SCALE GENOMIC DNA]</scope>
    <source>
        <strain evidence="4 5">DSM 27471</strain>
    </source>
</reference>
<keyword evidence="5" id="KW-1185">Reference proteome</keyword>
<feature type="domain" description="Metallo-beta-lactamase" evidence="2">
    <location>
        <begin position="13"/>
        <end position="250"/>
    </location>
</feature>
<comment type="caution">
    <text evidence="4">The sequence shown here is derived from an EMBL/GenBank/DDBJ whole genome shotgun (WGS) entry which is preliminary data.</text>
</comment>
<dbReference type="CDD" id="cd16295">
    <property type="entry name" value="TTHA0252-CPSF-like_MBL-fold"/>
    <property type="match status" value="1"/>
</dbReference>
<dbReference type="Pfam" id="PF10996">
    <property type="entry name" value="Beta-Casp"/>
    <property type="match status" value="1"/>
</dbReference>
<name>A0A7W5DQS7_9PORP</name>
<keyword evidence="1" id="KW-0378">Hydrolase</keyword>
<dbReference type="Pfam" id="PF07521">
    <property type="entry name" value="RMMBL"/>
    <property type="match status" value="1"/>
</dbReference>
<dbReference type="Gene3D" id="3.60.15.10">
    <property type="entry name" value="Ribonuclease Z/Hydroxyacylglutathione hydrolase-like"/>
    <property type="match status" value="1"/>
</dbReference>
<dbReference type="Pfam" id="PF00753">
    <property type="entry name" value="Lactamase_B"/>
    <property type="match status" value="1"/>
</dbReference>
<dbReference type="SMART" id="SM00849">
    <property type="entry name" value="Lactamase_B"/>
    <property type="match status" value="1"/>
</dbReference>
<dbReference type="PANTHER" id="PTHR11203">
    <property type="entry name" value="CLEAVAGE AND POLYADENYLATION SPECIFICITY FACTOR FAMILY MEMBER"/>
    <property type="match status" value="1"/>
</dbReference>
<dbReference type="PANTHER" id="PTHR11203:SF37">
    <property type="entry name" value="INTEGRATOR COMPLEX SUBUNIT 11"/>
    <property type="match status" value="1"/>
</dbReference>
<dbReference type="InterPro" id="IPR022712">
    <property type="entry name" value="Beta_Casp"/>
</dbReference>
<evidence type="ECO:0000313" key="5">
    <source>
        <dbReference type="Proteomes" id="UP000544222"/>
    </source>
</evidence>
<dbReference type="GO" id="GO:0016787">
    <property type="term" value="F:hydrolase activity"/>
    <property type="evidence" value="ECO:0007669"/>
    <property type="project" value="UniProtKB-KW"/>
</dbReference>
<evidence type="ECO:0000256" key="1">
    <source>
        <dbReference type="ARBA" id="ARBA00022801"/>
    </source>
</evidence>
<dbReference type="AlphaFoldDB" id="A0A7W5DQS7"/>